<protein>
    <submittedName>
        <fullName evidence="5">Uncharacterized protein</fullName>
    </submittedName>
</protein>
<feature type="domain" description="DH" evidence="3">
    <location>
        <begin position="491"/>
        <end position="709"/>
    </location>
</feature>
<dbReference type="EMBL" id="KL198018">
    <property type="protein sequence ID" value="KDQ20254.1"/>
    <property type="molecule type" value="Genomic_DNA"/>
</dbReference>
<dbReference type="InterPro" id="IPR000219">
    <property type="entry name" value="DH_dom"/>
</dbReference>
<dbReference type="PROSITE" id="PS00109">
    <property type="entry name" value="PROTEIN_KINASE_TYR"/>
    <property type="match status" value="1"/>
</dbReference>
<dbReference type="STRING" id="930990.A0A067MXB3"/>
<reference evidence="6" key="1">
    <citation type="journal article" date="2014" name="Proc. Natl. Acad. Sci. U.S.A.">
        <title>Extensive sampling of basidiomycete genomes demonstrates inadequacy of the white-rot/brown-rot paradigm for wood decay fungi.</title>
        <authorList>
            <person name="Riley R."/>
            <person name="Salamov A.A."/>
            <person name="Brown D.W."/>
            <person name="Nagy L.G."/>
            <person name="Floudas D."/>
            <person name="Held B.W."/>
            <person name="Levasseur A."/>
            <person name="Lombard V."/>
            <person name="Morin E."/>
            <person name="Otillar R."/>
            <person name="Lindquist E.A."/>
            <person name="Sun H."/>
            <person name="LaButti K.M."/>
            <person name="Schmutz J."/>
            <person name="Jabbour D."/>
            <person name="Luo H."/>
            <person name="Baker S.E."/>
            <person name="Pisabarro A.G."/>
            <person name="Walton J.D."/>
            <person name="Blanchette R.A."/>
            <person name="Henrissat B."/>
            <person name="Martin F."/>
            <person name="Cullen D."/>
            <person name="Hibbett D.S."/>
            <person name="Grigoriev I.V."/>
        </authorList>
    </citation>
    <scope>NUCLEOTIDE SEQUENCE [LARGE SCALE GENOMIC DNA]</scope>
    <source>
        <strain evidence="6">FD-172 SS1</strain>
    </source>
</reference>
<dbReference type="InterPro" id="IPR008266">
    <property type="entry name" value="Tyr_kinase_AS"/>
</dbReference>
<feature type="coiled-coil region" evidence="1">
    <location>
        <begin position="689"/>
        <end position="716"/>
    </location>
</feature>
<dbReference type="Gene3D" id="1.20.900.10">
    <property type="entry name" value="Dbl homology (DH) domain"/>
    <property type="match status" value="1"/>
</dbReference>
<evidence type="ECO:0000259" key="4">
    <source>
        <dbReference type="PROSITE" id="PS50011"/>
    </source>
</evidence>
<dbReference type="InParanoid" id="A0A067MXB3"/>
<dbReference type="GO" id="GO:0005085">
    <property type="term" value="F:guanyl-nucleotide exchange factor activity"/>
    <property type="evidence" value="ECO:0007669"/>
    <property type="project" value="InterPro"/>
</dbReference>
<dbReference type="Pfam" id="PF00621">
    <property type="entry name" value="RhoGEF"/>
    <property type="match status" value="1"/>
</dbReference>
<dbReference type="Proteomes" id="UP000027195">
    <property type="component" value="Unassembled WGS sequence"/>
</dbReference>
<feature type="domain" description="Protein kinase" evidence="4">
    <location>
        <begin position="222"/>
        <end position="490"/>
    </location>
</feature>
<gene>
    <name evidence="5" type="ORF">BOTBODRAFT_184208</name>
</gene>
<dbReference type="SMART" id="SM00325">
    <property type="entry name" value="RhoGEF"/>
    <property type="match status" value="1"/>
</dbReference>
<dbReference type="CDD" id="cd00160">
    <property type="entry name" value="RhoGEF"/>
    <property type="match status" value="1"/>
</dbReference>
<dbReference type="PANTHER" id="PTHR44329:SF214">
    <property type="entry name" value="PROTEIN KINASE DOMAIN-CONTAINING PROTEIN"/>
    <property type="match status" value="1"/>
</dbReference>
<evidence type="ECO:0000259" key="3">
    <source>
        <dbReference type="PROSITE" id="PS50010"/>
    </source>
</evidence>
<evidence type="ECO:0000256" key="1">
    <source>
        <dbReference type="SAM" id="Coils"/>
    </source>
</evidence>
<dbReference type="InterPro" id="IPR051681">
    <property type="entry name" value="Ser/Thr_Kinases-Pseudokinases"/>
</dbReference>
<dbReference type="SUPFAM" id="SSF56112">
    <property type="entry name" value="Protein kinase-like (PK-like)"/>
    <property type="match status" value="1"/>
</dbReference>
<dbReference type="Pfam" id="PF07714">
    <property type="entry name" value="PK_Tyr_Ser-Thr"/>
    <property type="match status" value="1"/>
</dbReference>
<dbReference type="InterPro" id="IPR000719">
    <property type="entry name" value="Prot_kinase_dom"/>
</dbReference>
<accession>A0A067MXB3</accession>
<dbReference type="HOGENOM" id="CLU_296811_0_0_1"/>
<dbReference type="SUPFAM" id="SSF48065">
    <property type="entry name" value="DBL homology domain (DH-domain)"/>
    <property type="match status" value="1"/>
</dbReference>
<organism evidence="5 6">
    <name type="scientific">Botryobasidium botryosum (strain FD-172 SS1)</name>
    <dbReference type="NCBI Taxonomy" id="930990"/>
    <lineage>
        <taxon>Eukaryota</taxon>
        <taxon>Fungi</taxon>
        <taxon>Dikarya</taxon>
        <taxon>Basidiomycota</taxon>
        <taxon>Agaricomycotina</taxon>
        <taxon>Agaricomycetes</taxon>
        <taxon>Cantharellales</taxon>
        <taxon>Botryobasidiaceae</taxon>
        <taxon>Botryobasidium</taxon>
    </lineage>
</organism>
<feature type="region of interest" description="Disordered" evidence="2">
    <location>
        <begin position="896"/>
        <end position="916"/>
    </location>
</feature>
<dbReference type="PROSITE" id="PS50010">
    <property type="entry name" value="DH_2"/>
    <property type="match status" value="1"/>
</dbReference>
<dbReference type="InterPro" id="IPR011009">
    <property type="entry name" value="Kinase-like_dom_sf"/>
</dbReference>
<feature type="region of interest" description="Disordered" evidence="2">
    <location>
        <begin position="1"/>
        <end position="30"/>
    </location>
</feature>
<dbReference type="Gene3D" id="1.10.510.10">
    <property type="entry name" value="Transferase(Phosphotransferase) domain 1"/>
    <property type="match status" value="1"/>
</dbReference>
<sequence length="1016" mass="114295">MEGSGIEDGSMDSGASSHSSHSNYNSPGDGKAASSTISNLGLLCHRLLIRLSHLTNWLCKKDGDGVPLLADGLILAILNRLNQRISCVPPASDEGQEYEYDEDFIENLHWWAGDLAACYVLLQIEPCTTACLCNGLVLNPEVFNPYDSLFYALLQNHAVMLEIAKLPEKGRLAATDFIRTDMTTLSEVHRTPHLRALRFLFSTLGEYYPSSSDLNDSEVQITSNKAYAGEACEGVFLGKYKVFLRALTILDRHDSVKIQKRLKHEAKVWKELRHPNVVRFLGICHIDSIQYMTSKWMVNGDILSYLRRNPDADRVLLIAQAADGLGYLHSREPGIVHGDFRASNLLVSAEHTIQITDFAFSQVVAEEDESFYSSPWYRAGNPRWQAPEILDATTFQDAVKTLPSDVFAFGRVVVEIMTEQQPFPTLTDHAVVIHVSKGKEYERPKGDALKRGLDNELWDIVQWCCRTNPMERPRMLSVVSLIWGIQRPSFKRAQLLRELVSSERTYAAELALGKKIYTPIAKGEPMPFQILASPRANPRASRSFQAGMPSPVLPKPIHSPMSAEDAHIIFANAPVLADFAISFLEGLERAATSEDRVGRFFLDQIPKMQPLYTAYITRHPSALSHLVALTSPATPALGAYLQFARTLISQKTHIPDLPTLLRQPVQRFLKYSSLLRAIIEVTPEDHPDKADLQSARQKLEELAREMNNQMKGREAVQNVFQQEMVARSLRVMSVASAPLLPSEIPRAHQPHPRIISRIRSIHPRFSTSISKDDPALTPIAEMTELQEWEARINACDKAVRSFFKGTVEWCSELSLVLEALRAWVFQYAWAMGDRSVYVTGGQFRRCCDAIALFRKMQVSMDARLRKEFEPGLTRLLNTLTPALVIIRHTMALQRQHNGAPSTPRIRSAPLPGSSESSSFSTLQTHLRHELPIALKLFERGFALFVMEFAHMQRRFWVENYQRWKVLTEELSETKLPSANGGLQDLRFASPSYRALVQTIETITENESDSSGASKSH</sequence>
<dbReference type="InterPro" id="IPR001245">
    <property type="entry name" value="Ser-Thr/Tyr_kinase_cat_dom"/>
</dbReference>
<dbReference type="InterPro" id="IPR035899">
    <property type="entry name" value="DBL_dom_sf"/>
</dbReference>
<dbReference type="OrthoDB" id="10256089at2759"/>
<dbReference type="PANTHER" id="PTHR44329">
    <property type="entry name" value="SERINE/THREONINE-PROTEIN KINASE TNNI3K-RELATED"/>
    <property type="match status" value="1"/>
</dbReference>
<dbReference type="PROSITE" id="PS50011">
    <property type="entry name" value="PROTEIN_KINASE_DOM"/>
    <property type="match status" value="1"/>
</dbReference>
<keyword evidence="6" id="KW-1185">Reference proteome</keyword>
<evidence type="ECO:0000313" key="5">
    <source>
        <dbReference type="EMBL" id="KDQ20254.1"/>
    </source>
</evidence>
<dbReference type="AlphaFoldDB" id="A0A067MXB3"/>
<dbReference type="GO" id="GO:0004674">
    <property type="term" value="F:protein serine/threonine kinase activity"/>
    <property type="evidence" value="ECO:0007669"/>
    <property type="project" value="TreeGrafter"/>
</dbReference>
<name>A0A067MXB3_BOTB1</name>
<proteinExistence type="predicted"/>
<evidence type="ECO:0000256" key="2">
    <source>
        <dbReference type="SAM" id="MobiDB-lite"/>
    </source>
</evidence>
<dbReference type="GO" id="GO:0005524">
    <property type="term" value="F:ATP binding"/>
    <property type="evidence" value="ECO:0007669"/>
    <property type="project" value="InterPro"/>
</dbReference>
<evidence type="ECO:0000313" key="6">
    <source>
        <dbReference type="Proteomes" id="UP000027195"/>
    </source>
</evidence>
<feature type="compositionally biased region" description="Low complexity" evidence="2">
    <location>
        <begin position="11"/>
        <end position="26"/>
    </location>
</feature>
<keyword evidence="1" id="KW-0175">Coiled coil</keyword>